<comment type="caution">
    <text evidence="2">The sequence shown here is derived from an EMBL/GenBank/DDBJ whole genome shotgun (WGS) entry which is preliminary data.</text>
</comment>
<gene>
    <name evidence="2" type="ORF">LNQ49_18300</name>
</gene>
<protein>
    <submittedName>
        <fullName evidence="2">DUF6520 family protein</fullName>
    </submittedName>
</protein>
<name>A0ABS8MZK3_9FLAO</name>
<keyword evidence="1" id="KW-0732">Signal</keyword>
<dbReference type="InterPro" id="IPR045391">
    <property type="entry name" value="DUF6520"/>
</dbReference>
<dbReference type="Pfam" id="PF20130">
    <property type="entry name" value="DUF6520"/>
    <property type="match status" value="1"/>
</dbReference>
<evidence type="ECO:0000313" key="3">
    <source>
        <dbReference type="Proteomes" id="UP001430919"/>
    </source>
</evidence>
<reference evidence="2" key="1">
    <citation type="submission" date="2021-11" db="EMBL/GenBank/DDBJ databases">
        <title>Description of novel Flavobacterium species.</title>
        <authorList>
            <person name="Saticioglu I.B."/>
            <person name="Ay H."/>
            <person name="Altun S."/>
            <person name="Duman M."/>
        </authorList>
    </citation>
    <scope>NUCLEOTIDE SEQUENCE</scope>
    <source>
        <strain evidence="2">F-65</strain>
    </source>
</reference>
<feature type="chain" id="PRO_5047058559" evidence="1">
    <location>
        <begin position="33"/>
        <end position="93"/>
    </location>
</feature>
<keyword evidence="3" id="KW-1185">Reference proteome</keyword>
<accession>A0ABS8MZK3</accession>
<evidence type="ECO:0000313" key="2">
    <source>
        <dbReference type="EMBL" id="MCC9073532.1"/>
    </source>
</evidence>
<dbReference type="EMBL" id="JAJJMO010000001">
    <property type="protein sequence ID" value="MCC9073532.1"/>
    <property type="molecule type" value="Genomic_DNA"/>
</dbReference>
<feature type="signal peptide" evidence="1">
    <location>
        <begin position="1"/>
        <end position="32"/>
    </location>
</feature>
<proteinExistence type="predicted"/>
<dbReference type="Proteomes" id="UP001430919">
    <property type="component" value="Unassembled WGS sequence"/>
</dbReference>
<organism evidence="2 3">
    <name type="scientific">Flavobacterium pisciphilum</name>
    <dbReference type="NCBI Taxonomy" id="2893755"/>
    <lineage>
        <taxon>Bacteria</taxon>
        <taxon>Pseudomonadati</taxon>
        <taxon>Bacteroidota</taxon>
        <taxon>Flavobacteriia</taxon>
        <taxon>Flavobacteriales</taxon>
        <taxon>Flavobacteriaceae</taxon>
        <taxon>Flavobacterium</taxon>
    </lineage>
</organism>
<dbReference type="RefSeq" id="WP_229990451.1">
    <property type="nucleotide sequence ID" value="NZ_JAJJMO010000001.1"/>
</dbReference>
<evidence type="ECO:0000256" key="1">
    <source>
        <dbReference type="SAM" id="SignalP"/>
    </source>
</evidence>
<sequence length="93" mass="9805">MKAIILKKMMPAAVFVLAISGAFLTMSMQSDANTKVSDDLVVGFPITLTPCSVQIVCSDEGTEVCRVSYPGGAQAFGRPEEGGMSCPETVFKP</sequence>